<dbReference type="GO" id="GO:0004789">
    <property type="term" value="F:thiamine-phosphate diphosphorylase activity"/>
    <property type="evidence" value="ECO:0007669"/>
    <property type="project" value="TreeGrafter"/>
</dbReference>
<keyword evidence="5" id="KW-1185">Reference proteome</keyword>
<comment type="pathway">
    <text evidence="1">Cofactor biosynthesis; thiamine diphosphate biosynthesis.</text>
</comment>
<proteinExistence type="predicted"/>
<dbReference type="CDD" id="cd00564">
    <property type="entry name" value="TMP_TenI"/>
    <property type="match status" value="1"/>
</dbReference>
<dbReference type="InterPro" id="IPR036206">
    <property type="entry name" value="ThiamineP_synth_sf"/>
</dbReference>
<reference evidence="4 5" key="1">
    <citation type="submission" date="2017-04" db="EMBL/GenBank/DDBJ databases">
        <title>Draft genome sequence of Marssonina coronaria NL1: causal agent of apple blotch.</title>
        <authorList>
            <person name="Cheng Q."/>
        </authorList>
    </citation>
    <scope>NUCLEOTIDE SEQUENCE [LARGE SCALE GENOMIC DNA]</scope>
    <source>
        <strain evidence="4 5">NL1</strain>
    </source>
</reference>
<dbReference type="InParanoid" id="A0A218ZI06"/>
<dbReference type="OrthoDB" id="4994at2759"/>
<dbReference type="PANTHER" id="PTHR20857">
    <property type="entry name" value="THIAMINE-PHOSPHATE PYROPHOSPHORYLASE"/>
    <property type="match status" value="1"/>
</dbReference>
<gene>
    <name evidence="4" type="ORF">B2J93_4971</name>
</gene>
<dbReference type="InterPro" id="IPR022998">
    <property type="entry name" value="ThiamineP_synth_TenI"/>
</dbReference>
<feature type="domain" description="Thiamine phosphate synthase/TenI" evidence="3">
    <location>
        <begin position="21"/>
        <end position="192"/>
    </location>
</feature>
<comment type="caution">
    <text evidence="4">The sequence shown here is derived from an EMBL/GenBank/DDBJ whole genome shotgun (WGS) entry which is preliminary data.</text>
</comment>
<name>A0A218ZI06_9HELO</name>
<dbReference type="AlphaFoldDB" id="A0A218ZI06"/>
<dbReference type="Gene3D" id="3.20.20.70">
    <property type="entry name" value="Aldolase class I"/>
    <property type="match status" value="1"/>
</dbReference>
<dbReference type="STRING" id="503106.A0A218ZI06"/>
<evidence type="ECO:0000256" key="1">
    <source>
        <dbReference type="ARBA" id="ARBA00004948"/>
    </source>
</evidence>
<evidence type="ECO:0000259" key="3">
    <source>
        <dbReference type="Pfam" id="PF02581"/>
    </source>
</evidence>
<dbReference type="GO" id="GO:0005737">
    <property type="term" value="C:cytoplasm"/>
    <property type="evidence" value="ECO:0007669"/>
    <property type="project" value="TreeGrafter"/>
</dbReference>
<dbReference type="Pfam" id="PF02581">
    <property type="entry name" value="TMP-TENI"/>
    <property type="match status" value="1"/>
</dbReference>
<accession>A0A218ZI06</accession>
<dbReference type="EMBL" id="MZNU01000004">
    <property type="protein sequence ID" value="OWP07442.1"/>
    <property type="molecule type" value="Genomic_DNA"/>
</dbReference>
<dbReference type="Proteomes" id="UP000242519">
    <property type="component" value="Unassembled WGS sequence"/>
</dbReference>
<evidence type="ECO:0000313" key="4">
    <source>
        <dbReference type="EMBL" id="OWP07442.1"/>
    </source>
</evidence>
<evidence type="ECO:0000313" key="5">
    <source>
        <dbReference type="Proteomes" id="UP000242519"/>
    </source>
</evidence>
<evidence type="ECO:0000256" key="2">
    <source>
        <dbReference type="ARBA" id="ARBA00022977"/>
    </source>
</evidence>
<sequence length="285" mass="29617">MAEVDYSLFLGSDSTSAILHDRDLVEVGAALRGGATLVRCRDGVSDTEIVVSTARKLHDVTKKYTIPLRMNGRVDVSLAVGCEAVHIGQDDLDLRTARELLGTDAIIVVTIAVVAEAIAACTGGANYVGAGPCVPLDSQTARTEEILRVVAALGNNSTTVSIGVMSTSKIQRALCRPSAAKKGIDGVAVVSATVTAADPKKAAAELLDLAKSPAIHGGSAANTQDRVEGSGLIEQVLAIIIAAGEKNPLSHSMTNVVVQNFAANFLPSADLQSWPAMARKHSWEP</sequence>
<dbReference type="FunCoup" id="A0A218ZI06">
    <property type="interactions" value="115"/>
</dbReference>
<organism evidence="4 5">
    <name type="scientific">Diplocarpon coronariae</name>
    <dbReference type="NCBI Taxonomy" id="2795749"/>
    <lineage>
        <taxon>Eukaryota</taxon>
        <taxon>Fungi</taxon>
        <taxon>Dikarya</taxon>
        <taxon>Ascomycota</taxon>
        <taxon>Pezizomycotina</taxon>
        <taxon>Leotiomycetes</taxon>
        <taxon>Helotiales</taxon>
        <taxon>Drepanopezizaceae</taxon>
        <taxon>Diplocarpon</taxon>
    </lineage>
</organism>
<keyword evidence="2" id="KW-0784">Thiamine biosynthesis</keyword>
<dbReference type="PANTHER" id="PTHR20857:SF23">
    <property type="entry name" value="THIAMINE BIOSYNTHETIC BIFUNCTIONAL ENZYME"/>
    <property type="match status" value="1"/>
</dbReference>
<dbReference type="SUPFAM" id="SSF51391">
    <property type="entry name" value="Thiamin phosphate synthase"/>
    <property type="match status" value="1"/>
</dbReference>
<dbReference type="InterPro" id="IPR013785">
    <property type="entry name" value="Aldolase_TIM"/>
</dbReference>
<dbReference type="GO" id="GO:0009228">
    <property type="term" value="P:thiamine biosynthetic process"/>
    <property type="evidence" value="ECO:0007669"/>
    <property type="project" value="UniProtKB-KW"/>
</dbReference>
<protein>
    <recommendedName>
        <fullName evidence="3">Thiamine phosphate synthase/TenI domain-containing protein</fullName>
    </recommendedName>
</protein>